<dbReference type="CDD" id="cd11377">
    <property type="entry name" value="Pro-peptidase_S53"/>
    <property type="match status" value="1"/>
</dbReference>
<dbReference type="Pfam" id="PF09286">
    <property type="entry name" value="Pro-kuma_activ"/>
    <property type="match status" value="1"/>
</dbReference>
<feature type="binding site" evidence="9">
    <location>
        <position position="1587"/>
    </location>
    <ligand>
        <name>Ca(2+)</name>
        <dbReference type="ChEBI" id="CHEBI:29108"/>
    </ligand>
</feature>
<evidence type="ECO:0000256" key="2">
    <source>
        <dbReference type="ARBA" id="ARBA00022670"/>
    </source>
</evidence>
<dbReference type="Proteomes" id="UP001408356">
    <property type="component" value="Unassembled WGS sequence"/>
</dbReference>
<feature type="binding site" evidence="9">
    <location>
        <position position="1588"/>
    </location>
    <ligand>
        <name>Ca(2+)</name>
        <dbReference type="ChEBI" id="CHEBI:29108"/>
    </ligand>
</feature>
<accession>A0ABR2UUM3</accession>
<proteinExistence type="predicted"/>
<evidence type="ECO:0000256" key="7">
    <source>
        <dbReference type="ARBA" id="ARBA00022837"/>
    </source>
</evidence>
<keyword evidence="8" id="KW-0865">Zymogen</keyword>
<dbReference type="SUPFAM" id="SSF52540">
    <property type="entry name" value="P-loop containing nucleoside triphosphate hydrolases"/>
    <property type="match status" value="1"/>
</dbReference>
<keyword evidence="10" id="KW-0175">Coiled coil</keyword>
<dbReference type="InterPro" id="IPR030400">
    <property type="entry name" value="Sedolisin_dom"/>
</dbReference>
<keyword evidence="15" id="KW-1185">Reference proteome</keyword>
<dbReference type="CDD" id="cd04056">
    <property type="entry name" value="Peptidases_S53"/>
    <property type="match status" value="1"/>
</dbReference>
<dbReference type="SUPFAM" id="SSF54897">
    <property type="entry name" value="Protease propeptides/inhibitors"/>
    <property type="match status" value="1"/>
</dbReference>
<comment type="subcellular location">
    <subcellularLocation>
        <location evidence="1">Secreted</location>
        <location evidence="1">Extracellular space</location>
    </subcellularLocation>
</comment>
<evidence type="ECO:0000256" key="9">
    <source>
        <dbReference type="PROSITE-ProRule" id="PRU01032"/>
    </source>
</evidence>
<dbReference type="Gene3D" id="3.40.50.300">
    <property type="entry name" value="P-loop containing nucleotide triphosphate hydrolases"/>
    <property type="match status" value="1"/>
</dbReference>
<evidence type="ECO:0000256" key="11">
    <source>
        <dbReference type="SAM" id="MobiDB-lite"/>
    </source>
</evidence>
<dbReference type="PROSITE" id="PS50837">
    <property type="entry name" value="NACHT"/>
    <property type="match status" value="1"/>
</dbReference>
<keyword evidence="3 9" id="KW-0479">Metal-binding</keyword>
<feature type="active site" description="Charge relay system" evidence="9">
    <location>
        <position position="1546"/>
    </location>
</feature>
<dbReference type="InterPro" id="IPR027417">
    <property type="entry name" value="P-loop_NTPase"/>
</dbReference>
<evidence type="ECO:0000259" key="13">
    <source>
        <dbReference type="PROSITE" id="PS51695"/>
    </source>
</evidence>
<dbReference type="Gene3D" id="3.40.50.200">
    <property type="entry name" value="Peptidase S8/S53 domain"/>
    <property type="match status" value="1"/>
</dbReference>
<feature type="domain" description="Peptidase S53" evidence="13">
    <location>
        <begin position="1187"/>
        <end position="1628"/>
    </location>
</feature>
<evidence type="ECO:0000256" key="10">
    <source>
        <dbReference type="SAM" id="Coils"/>
    </source>
</evidence>
<dbReference type="EMBL" id="JARVKF010000385">
    <property type="protein sequence ID" value="KAK9418372.1"/>
    <property type="molecule type" value="Genomic_DNA"/>
</dbReference>
<gene>
    <name evidence="14" type="ORF">SUNI508_08099</name>
</gene>
<feature type="active site" description="Charge relay system" evidence="9">
    <location>
        <position position="1273"/>
    </location>
</feature>
<comment type="cofactor">
    <cofactor evidence="9">
        <name>Ca(2+)</name>
        <dbReference type="ChEBI" id="CHEBI:29108"/>
    </cofactor>
    <text evidence="9">Binds 1 Ca(2+) ion per subunit.</text>
</comment>
<dbReference type="PANTHER" id="PTHR14218">
    <property type="entry name" value="PROTEASE S8 TRIPEPTIDYL PEPTIDASE I CLN2"/>
    <property type="match status" value="1"/>
</dbReference>
<protein>
    <submittedName>
        <fullName evidence="14">Peptidase S8/S53 domain-containing protein</fullName>
    </submittedName>
</protein>
<feature type="compositionally biased region" description="Basic and acidic residues" evidence="11">
    <location>
        <begin position="969"/>
        <end position="986"/>
    </location>
</feature>
<dbReference type="Pfam" id="PF24883">
    <property type="entry name" value="NPHP3_N"/>
    <property type="match status" value="1"/>
</dbReference>
<dbReference type="InterPro" id="IPR056884">
    <property type="entry name" value="NPHP3-like_N"/>
</dbReference>
<evidence type="ECO:0000259" key="12">
    <source>
        <dbReference type="PROSITE" id="PS50837"/>
    </source>
</evidence>
<evidence type="ECO:0000313" key="14">
    <source>
        <dbReference type="EMBL" id="KAK9418372.1"/>
    </source>
</evidence>
<sequence>MDPVTAFGIASNAIALIDFASKLVSKTYRIYTGTGIDLEQNAIFECIANDLTELANESVQWTSSNAREKLSKAERQLDTLSHEAQAVSKKLLSATTRLLSMPRTTKWGSFVQALACVWSESEVKQLEQDVDRIRKQLDTTLLMCLRQQVDRLESASEKREGHDPTDLGKKIQTFMMDCRDWQTNLLSELYRHDWNPTRPSDVDAFSTRLRYLTPQETLGFTRGILQRLHYGQLVSREAEICPAYRKTYEWIFDGVGMTERGAADYTTWLKSNNGANIYWITGKAGSGKSTLMKFIFQNARTKQILQNGDWGKSHNITIVPFCFWNPGSQMQKSREGLLRTLLYGTLQVHKSMITRVFAKRWAAYTSQNIGHWDWTWAELKDAFETMISEASERLVFFVDGLDELDGAEKSSTTKETQEVLQLLIRAGQLAHVKICVSSRPWLIFEDAFESEPSLTMDRLNHDDILLYVTGKFEGNTHFAKLQEKQPAFASQLMRDIVQKSAAVFFWVYLVVHSLLRGLSNSDRISDLQRRLNELPSELEALFEKILSNLEPFYYTHACQLFQIFEGYNEVISERLYIFEEHRYLPMSSLAMSFAGDNDPTAAFTAEVKALSLKDSNAREEEIRRRLNSHYQGLLEATENRSTEDMIPTKVRDLPHSIQPRSIVRYLHRTTRDFIREPRTWRKIVIATGPSFDPFILITNSALYQLKTLNMSSARPNHLMAAVVRCCFAVCNVRSKDPIFTPKYLDEVEKTERSLVQKARANGQSLVNKQPGDSTEQTWTSAFTAYRVPSLLDFAITTPPEFLDRGNIGTAERKDLHSILSLYACSKIQSMAPLDMALAEYWLENCDKEEVKAAIKKACPSVEKALQTRNKQSGYTVALDSANSKDGYLKPQLGWITGPLISPYKYHEGRYAPGSDQESSQFPNVNVQDSRKLRRMLFRQLVVAVTSGLALGVVASPLSNPGSDAVTATSKREVPATHGLHERQAPHWRRQWEKKDKVPARALLPMRIGLVQRNLDVGARHLAKISDPRSSDYGKHMSSDEVIEMFAPSEDTVKAVKEWLVSAGFAAEKISLSANKQWIQFDAHAEEVEELLATDYFQYEHSASGSKMVGVEEYHVPLELRDHIDYITPGVKLRADPGKLRKMKRRQEREALEKREVRPMYTNLEFFTDEKGAATGLPPLNSTVCDMYVTADCIRTQYSIPNNTLAAPGNELGIFESLDDHYSREDLDTFFATLYPYIPQGTYPEERLVDGAIGAVEDVPGYTQEDAGVESDLDFEAAWPLIWPQKTVLFQTDDEYYEINETEAGTPYFGFYNTFFDAIDGSYCTYSAYNETGDCTDPACLDPVYPDPNPGGYTGQLQCGVYEPTNVITISYGGGEADLPAYYLKRQCNEIMKLGLQGVSVLESSGDYGVASFPGDFGYENGCAGPDGTVFYPSADATCPYVLAVGSTQFNHVNETTYYESSTDRFYSGGGFSNYFDAPDWQTDAISAYFDEVTLNFTGYEDAGTNFSDVGDGVYKIGGRGYPDVSAIGDYYVVFTEGVWARVGGTSLSSPVWGAVLTLVNEQRIAANKSTVGFIQPTLYAHPEVFTDITEGSNPGCNSSGFPTASGWDPVSGLGTPIFPKLVNLLLSL</sequence>
<feature type="binding site" evidence="9">
    <location>
        <position position="1608"/>
    </location>
    <ligand>
        <name>Ca(2+)</name>
        <dbReference type="ChEBI" id="CHEBI:29108"/>
    </ligand>
</feature>
<comment type="caution">
    <text evidence="14">The sequence shown here is derived from an EMBL/GenBank/DDBJ whole genome shotgun (WGS) entry which is preliminary data.</text>
</comment>
<feature type="domain" description="NACHT" evidence="12">
    <location>
        <begin position="276"/>
        <end position="440"/>
    </location>
</feature>
<dbReference type="InterPro" id="IPR007111">
    <property type="entry name" value="NACHT_NTPase"/>
</dbReference>
<evidence type="ECO:0000256" key="8">
    <source>
        <dbReference type="ARBA" id="ARBA00023145"/>
    </source>
</evidence>
<keyword evidence="6 9" id="KW-0720">Serine protease</keyword>
<feature type="coiled-coil region" evidence="10">
    <location>
        <begin position="63"/>
        <end position="90"/>
    </location>
</feature>
<reference evidence="14 15" key="1">
    <citation type="journal article" date="2024" name="J. Plant Pathol.">
        <title>Sequence and assembly of the genome of Seiridium unicorne, isolate CBS 538.82, causal agent of cypress canker disease.</title>
        <authorList>
            <person name="Scali E."/>
            <person name="Rocca G.D."/>
            <person name="Danti R."/>
            <person name="Garbelotto M."/>
            <person name="Barberini S."/>
            <person name="Baroncelli R."/>
            <person name="Emiliani G."/>
        </authorList>
    </citation>
    <scope>NUCLEOTIDE SEQUENCE [LARGE SCALE GENOMIC DNA]</scope>
    <source>
        <strain evidence="14 15">BM-138-508</strain>
    </source>
</reference>
<dbReference type="InterPro" id="IPR050819">
    <property type="entry name" value="Tripeptidyl-peptidase_I"/>
</dbReference>
<dbReference type="SMART" id="SM00944">
    <property type="entry name" value="Pro-kuma_activ"/>
    <property type="match status" value="1"/>
</dbReference>
<evidence type="ECO:0000256" key="6">
    <source>
        <dbReference type="ARBA" id="ARBA00022825"/>
    </source>
</evidence>
<dbReference type="InterPro" id="IPR056693">
    <property type="entry name" value="DUF7791"/>
</dbReference>
<dbReference type="InterPro" id="IPR036852">
    <property type="entry name" value="Peptidase_S8/S53_dom_sf"/>
</dbReference>
<keyword evidence="4" id="KW-0677">Repeat</keyword>
<dbReference type="InterPro" id="IPR015366">
    <property type="entry name" value="S53_propep"/>
</dbReference>
<evidence type="ECO:0000313" key="15">
    <source>
        <dbReference type="Proteomes" id="UP001408356"/>
    </source>
</evidence>
<feature type="region of interest" description="Disordered" evidence="11">
    <location>
        <begin position="960"/>
        <end position="986"/>
    </location>
</feature>
<evidence type="ECO:0000256" key="5">
    <source>
        <dbReference type="ARBA" id="ARBA00022801"/>
    </source>
</evidence>
<dbReference type="Pfam" id="PF25053">
    <property type="entry name" value="DUF7791"/>
    <property type="match status" value="1"/>
</dbReference>
<dbReference type="PROSITE" id="PS51695">
    <property type="entry name" value="SEDOLISIN"/>
    <property type="match status" value="1"/>
</dbReference>
<evidence type="ECO:0000256" key="4">
    <source>
        <dbReference type="ARBA" id="ARBA00022737"/>
    </source>
</evidence>
<organism evidence="14 15">
    <name type="scientific">Seiridium unicorne</name>
    <dbReference type="NCBI Taxonomy" id="138068"/>
    <lineage>
        <taxon>Eukaryota</taxon>
        <taxon>Fungi</taxon>
        <taxon>Dikarya</taxon>
        <taxon>Ascomycota</taxon>
        <taxon>Pezizomycotina</taxon>
        <taxon>Sordariomycetes</taxon>
        <taxon>Xylariomycetidae</taxon>
        <taxon>Amphisphaeriales</taxon>
        <taxon>Sporocadaceae</taxon>
        <taxon>Seiridium</taxon>
    </lineage>
</organism>
<name>A0ABR2UUM3_9PEZI</name>
<feature type="binding site" evidence="9">
    <location>
        <position position="1606"/>
    </location>
    <ligand>
        <name>Ca(2+)</name>
        <dbReference type="ChEBI" id="CHEBI:29108"/>
    </ligand>
</feature>
<keyword evidence="5 9" id="KW-0378">Hydrolase</keyword>
<keyword evidence="7 9" id="KW-0106">Calcium</keyword>
<evidence type="ECO:0000256" key="1">
    <source>
        <dbReference type="ARBA" id="ARBA00004239"/>
    </source>
</evidence>
<evidence type="ECO:0000256" key="3">
    <source>
        <dbReference type="ARBA" id="ARBA00022723"/>
    </source>
</evidence>
<feature type="coiled-coil region" evidence="10">
    <location>
        <begin position="116"/>
        <end position="143"/>
    </location>
</feature>
<keyword evidence="2 9" id="KW-0645">Protease</keyword>
<dbReference type="PANTHER" id="PTHR14218:SF19">
    <property type="entry name" value="SERINE PROTEASE AORO, PUTATIVE (AFU_ORTHOLOGUE AFUA_6G10250)-RELATED"/>
    <property type="match status" value="1"/>
</dbReference>
<feature type="active site" description="Charge relay system" evidence="9">
    <location>
        <position position="1269"/>
    </location>
</feature>
<dbReference type="SUPFAM" id="SSF52743">
    <property type="entry name" value="Subtilisin-like"/>
    <property type="match status" value="1"/>
</dbReference>